<dbReference type="CDD" id="cd00383">
    <property type="entry name" value="trans_reg_C"/>
    <property type="match status" value="1"/>
</dbReference>
<evidence type="ECO:0000259" key="6">
    <source>
        <dbReference type="PROSITE" id="PS50110"/>
    </source>
</evidence>
<dbReference type="PROSITE" id="PS51755">
    <property type="entry name" value="OMPR_PHOB"/>
    <property type="match status" value="1"/>
</dbReference>
<keyword evidence="1 4" id="KW-0597">Phosphoprotein</keyword>
<reference evidence="8 9" key="1">
    <citation type="submission" date="2022-12" db="EMBL/GenBank/DDBJ databases">
        <title>Chitinophagaceae gen. sp. nov., a new member of the family Chitinophagaceae, isolated from soil in a chemical factory.</title>
        <authorList>
            <person name="Ke Z."/>
        </authorList>
    </citation>
    <scope>NUCLEOTIDE SEQUENCE [LARGE SCALE GENOMIC DNA]</scope>
    <source>
        <strain evidence="8 9">LY-5</strain>
    </source>
</reference>
<evidence type="ECO:0000313" key="9">
    <source>
        <dbReference type="Proteomes" id="UP001210231"/>
    </source>
</evidence>
<sequence length="224" mass="25954">MIKVLIVEDDLDVGSLLKQYLELNKYVAERVFTGKEAREILAKQTFDIAILDVMLPEEDGFTLAEKIRHQYPQLPFLFLTAKKQKEDVLKGLKLGADYITKPFDADELILRIDNILHKSKAMETGTITNYTIGQFLFEPQNLLLKHAKGDRLLTEKEAQLLEYLYLNKTRLIKRQEVLDHLWEETDFFSGRSLDVFISRLRKHLSADAHVQIESIRGVGYRFVG</sequence>
<gene>
    <name evidence="8" type="ORF">O3P16_13765</name>
</gene>
<dbReference type="SMART" id="SM00862">
    <property type="entry name" value="Trans_reg_C"/>
    <property type="match status" value="1"/>
</dbReference>
<evidence type="ECO:0000256" key="1">
    <source>
        <dbReference type="ARBA" id="ARBA00022553"/>
    </source>
</evidence>
<dbReference type="Gene3D" id="1.10.10.10">
    <property type="entry name" value="Winged helix-like DNA-binding domain superfamily/Winged helix DNA-binding domain"/>
    <property type="match status" value="1"/>
</dbReference>
<keyword evidence="3 5" id="KW-0238">DNA-binding</keyword>
<proteinExistence type="predicted"/>
<feature type="modified residue" description="4-aspartylphosphate" evidence="4">
    <location>
        <position position="52"/>
    </location>
</feature>
<evidence type="ECO:0000313" key="8">
    <source>
        <dbReference type="EMBL" id="MDA3615882.1"/>
    </source>
</evidence>
<evidence type="ECO:0000256" key="2">
    <source>
        <dbReference type="ARBA" id="ARBA00023012"/>
    </source>
</evidence>
<dbReference type="Pfam" id="PF00486">
    <property type="entry name" value="Trans_reg_C"/>
    <property type="match status" value="1"/>
</dbReference>
<feature type="domain" description="OmpR/PhoB-type" evidence="7">
    <location>
        <begin position="127"/>
        <end position="224"/>
    </location>
</feature>
<dbReference type="Proteomes" id="UP001210231">
    <property type="component" value="Unassembled WGS sequence"/>
</dbReference>
<feature type="domain" description="Response regulatory" evidence="6">
    <location>
        <begin position="3"/>
        <end position="116"/>
    </location>
</feature>
<dbReference type="PROSITE" id="PS50110">
    <property type="entry name" value="RESPONSE_REGULATORY"/>
    <property type="match status" value="1"/>
</dbReference>
<evidence type="ECO:0000256" key="3">
    <source>
        <dbReference type="ARBA" id="ARBA00023125"/>
    </source>
</evidence>
<organism evidence="8 9">
    <name type="scientific">Polluticaenibacter yanchengensis</name>
    <dbReference type="NCBI Taxonomy" id="3014562"/>
    <lineage>
        <taxon>Bacteria</taxon>
        <taxon>Pseudomonadati</taxon>
        <taxon>Bacteroidota</taxon>
        <taxon>Chitinophagia</taxon>
        <taxon>Chitinophagales</taxon>
        <taxon>Chitinophagaceae</taxon>
        <taxon>Polluticaenibacter</taxon>
    </lineage>
</organism>
<dbReference type="EMBL" id="JAQGEF010000018">
    <property type="protein sequence ID" value="MDA3615882.1"/>
    <property type="molecule type" value="Genomic_DNA"/>
</dbReference>
<dbReference type="CDD" id="cd17574">
    <property type="entry name" value="REC_OmpR"/>
    <property type="match status" value="1"/>
</dbReference>
<protein>
    <submittedName>
        <fullName evidence="8">Response regulator transcription factor</fullName>
    </submittedName>
</protein>
<dbReference type="InterPro" id="IPR001867">
    <property type="entry name" value="OmpR/PhoB-type_DNA-bd"/>
</dbReference>
<dbReference type="PANTHER" id="PTHR48111">
    <property type="entry name" value="REGULATOR OF RPOS"/>
    <property type="match status" value="1"/>
</dbReference>
<dbReference type="InterPro" id="IPR016032">
    <property type="entry name" value="Sig_transdc_resp-reg_C-effctor"/>
</dbReference>
<name>A0ABT4UNF1_9BACT</name>
<comment type="caution">
    <text evidence="8">The sequence shown here is derived from an EMBL/GenBank/DDBJ whole genome shotgun (WGS) entry which is preliminary data.</text>
</comment>
<dbReference type="InterPro" id="IPR011006">
    <property type="entry name" value="CheY-like_superfamily"/>
</dbReference>
<dbReference type="SMART" id="SM00448">
    <property type="entry name" value="REC"/>
    <property type="match status" value="1"/>
</dbReference>
<evidence type="ECO:0000256" key="4">
    <source>
        <dbReference type="PROSITE-ProRule" id="PRU00169"/>
    </source>
</evidence>
<dbReference type="PANTHER" id="PTHR48111:SF40">
    <property type="entry name" value="PHOSPHATE REGULON TRANSCRIPTIONAL REGULATORY PROTEIN PHOB"/>
    <property type="match status" value="1"/>
</dbReference>
<feature type="DNA-binding region" description="OmpR/PhoB-type" evidence="5">
    <location>
        <begin position="127"/>
        <end position="224"/>
    </location>
</feature>
<dbReference type="Gene3D" id="3.40.50.2300">
    <property type="match status" value="1"/>
</dbReference>
<evidence type="ECO:0000256" key="5">
    <source>
        <dbReference type="PROSITE-ProRule" id="PRU01091"/>
    </source>
</evidence>
<keyword evidence="2" id="KW-0902">Two-component regulatory system</keyword>
<accession>A0ABT4UNF1</accession>
<dbReference type="RefSeq" id="WP_407032210.1">
    <property type="nucleotide sequence ID" value="NZ_JAQGEF010000018.1"/>
</dbReference>
<evidence type="ECO:0000259" key="7">
    <source>
        <dbReference type="PROSITE" id="PS51755"/>
    </source>
</evidence>
<dbReference type="InterPro" id="IPR036388">
    <property type="entry name" value="WH-like_DNA-bd_sf"/>
</dbReference>
<dbReference type="Pfam" id="PF00072">
    <property type="entry name" value="Response_reg"/>
    <property type="match status" value="1"/>
</dbReference>
<dbReference type="InterPro" id="IPR039420">
    <property type="entry name" value="WalR-like"/>
</dbReference>
<keyword evidence="9" id="KW-1185">Reference proteome</keyword>
<dbReference type="SUPFAM" id="SSF52172">
    <property type="entry name" value="CheY-like"/>
    <property type="match status" value="1"/>
</dbReference>
<dbReference type="SUPFAM" id="SSF46894">
    <property type="entry name" value="C-terminal effector domain of the bipartite response regulators"/>
    <property type="match status" value="1"/>
</dbReference>
<dbReference type="InterPro" id="IPR001789">
    <property type="entry name" value="Sig_transdc_resp-reg_receiver"/>
</dbReference>